<evidence type="ECO:0000313" key="2">
    <source>
        <dbReference type="EMBL" id="CAH1640699.1"/>
    </source>
</evidence>
<organism evidence="2 3">
    <name type="scientific">Spodoptera littoralis</name>
    <name type="common">Egyptian cotton leafworm</name>
    <dbReference type="NCBI Taxonomy" id="7109"/>
    <lineage>
        <taxon>Eukaryota</taxon>
        <taxon>Metazoa</taxon>
        <taxon>Ecdysozoa</taxon>
        <taxon>Arthropoda</taxon>
        <taxon>Hexapoda</taxon>
        <taxon>Insecta</taxon>
        <taxon>Pterygota</taxon>
        <taxon>Neoptera</taxon>
        <taxon>Endopterygota</taxon>
        <taxon>Lepidoptera</taxon>
        <taxon>Glossata</taxon>
        <taxon>Ditrysia</taxon>
        <taxon>Noctuoidea</taxon>
        <taxon>Noctuidae</taxon>
        <taxon>Amphipyrinae</taxon>
        <taxon>Spodoptera</taxon>
    </lineage>
</organism>
<dbReference type="Pfam" id="PF15868">
    <property type="entry name" value="MBF2"/>
    <property type="match status" value="1"/>
</dbReference>
<dbReference type="EMBL" id="LR824552">
    <property type="protein sequence ID" value="CAH1640699.1"/>
    <property type="molecule type" value="Genomic_DNA"/>
</dbReference>
<dbReference type="InterPro" id="IPR031734">
    <property type="entry name" value="MBF2"/>
</dbReference>
<dbReference type="AlphaFoldDB" id="A0A9P0I5T0"/>
<dbReference type="Proteomes" id="UP001153321">
    <property type="component" value="Chromosome 21"/>
</dbReference>
<proteinExistence type="predicted"/>
<sequence length="252" mass="27521">MKGLLLLVLLAAAASASILNYEVTEEDNQEEDTLSPDLDDTPDHYEEEVMLRISPTPTATDIDEWAELFRMAVEEGMIHRNLSMGNIGAHDILLSKTHHIKNDGDTNVSEDVYFRCCPTTVIITAIRGGSVSENMKSLFLIVLLVVAASTAVINQETAADPDLVETFEEFDLGDDPDISYEPDVADVTEVPISDVTSPSIDVATCCSVGARSGKLLVRASIIAGGLNRNFVTIRLQSARGRGYKFRIQIYGR</sequence>
<feature type="signal peptide" evidence="1">
    <location>
        <begin position="1"/>
        <end position="16"/>
    </location>
</feature>
<gene>
    <name evidence="2" type="ORF">SPLIT_LOCUS6055</name>
</gene>
<feature type="chain" id="PRO_5040383144" evidence="1">
    <location>
        <begin position="17"/>
        <end position="252"/>
    </location>
</feature>
<keyword evidence="3" id="KW-1185">Reference proteome</keyword>
<name>A0A9P0I5T0_SPOLI</name>
<evidence type="ECO:0000313" key="3">
    <source>
        <dbReference type="Proteomes" id="UP001153321"/>
    </source>
</evidence>
<accession>A0A9P0I5T0</accession>
<keyword evidence="1" id="KW-0732">Signal</keyword>
<protein>
    <submittedName>
        <fullName evidence="2">Uncharacterized protein</fullName>
    </submittedName>
</protein>
<reference evidence="2" key="1">
    <citation type="submission" date="2022-02" db="EMBL/GenBank/DDBJ databases">
        <authorList>
            <person name="King R."/>
        </authorList>
    </citation>
    <scope>NUCLEOTIDE SEQUENCE</scope>
</reference>
<evidence type="ECO:0000256" key="1">
    <source>
        <dbReference type="SAM" id="SignalP"/>
    </source>
</evidence>